<keyword evidence="7" id="KW-0809">Transit peptide</keyword>
<keyword evidence="9" id="KW-0687">Ribonucleoprotein</keyword>
<dbReference type="SMART" id="SM01103">
    <property type="entry name" value="CRS1_YhbY"/>
    <property type="match status" value="4"/>
</dbReference>
<evidence type="ECO:0000256" key="5">
    <source>
        <dbReference type="ARBA" id="ARBA00022737"/>
    </source>
</evidence>
<dbReference type="InterPro" id="IPR001890">
    <property type="entry name" value="RNA-binding_CRM"/>
</dbReference>
<feature type="coiled-coil region" evidence="11">
    <location>
        <begin position="583"/>
        <end position="610"/>
    </location>
</feature>
<keyword evidence="5" id="KW-0677">Repeat</keyword>
<sequence>MTAVQRICDKLKREGYLDADVESKFTLGAGSAGEIFLPPPKHLLDKNNSKSVGHSLMPKLKEGLPTLAEMSLSAEELKRLTALGLGIANANTLKIGKAAISEGIIHTIHQRWKNSEVIRIKCHDLSRSHMRTTHHLLEMKTGGIVVWRAGSIIILYRGTDYEPPYVKAARSLGIALKPLDNMKYEVDKCSLNTTAGCMLPPRKTDYEREIDSLLDGMGPRSTDWWGYDPLPVDADLLPAVVPGYKKPFRVLPYGTKPKLTDNEMTRLRRLGRQPSPHFTLGINKHLQGLACAMAKLWELSEIAKIALKQEVQNTDGEKMAEELKWLTGGSLLSRDREFIVFYRGKDFLPASVAAVLEERKAMEKDEIIQLKEMAQTPSQGEIMPVNSDIVSQIAEAREQWIHGEEQRKVKQEASRDKQIVAARSLDSKLKIALGKEVETEKEIVDIEKDFNPADKETITEEERFMLRKLGLRMKPFLILGRRGVFDGVVENMHLHWKYRDLVKTISKEKTIAQVNDTARMLEYESGGLLVAVERVSKGHAIIVYRGKNYRRPTVLRRKSLLTKNAALKRSIHIQRHESLNLHTLQLERNIERLKSHLEKVEGKNEEIGKLLTKNLDATYLSKDKDGISMKSTAKLDCSYPSKDEEEITMHLTKDLDSAGSENSMGEQDATYFDHCDGDNENEDNLSMFQTVKASADSEKTKTGTVGHGHIKNNMPENLYRAEPLSNKKRLILRRQALQMEKRAQFHVGKSNVLSGIAKSIRSYFQKHALVIVSVKGCARGTSIQETVFQLEEATGG</sequence>
<evidence type="ECO:0000256" key="11">
    <source>
        <dbReference type="SAM" id="Coils"/>
    </source>
</evidence>
<evidence type="ECO:0000256" key="7">
    <source>
        <dbReference type="ARBA" id="ARBA00022946"/>
    </source>
</evidence>
<dbReference type="Proteomes" id="UP000824469">
    <property type="component" value="Unassembled WGS sequence"/>
</dbReference>
<evidence type="ECO:0000313" key="13">
    <source>
        <dbReference type="EMBL" id="KAH9325768.1"/>
    </source>
</evidence>
<accession>A0AA38GP37</accession>
<dbReference type="PANTHER" id="PTHR31846:SF20">
    <property type="entry name" value="CRM-DOMAIN CONTAINING FACTOR CFM2, CHLOROPLASTIC"/>
    <property type="match status" value="1"/>
</dbReference>
<dbReference type="GO" id="GO:1990904">
    <property type="term" value="C:ribonucleoprotein complex"/>
    <property type="evidence" value="ECO:0007669"/>
    <property type="project" value="UniProtKB-KW"/>
</dbReference>
<feature type="domain" description="CRM" evidence="12">
    <location>
        <begin position="70"/>
        <end position="168"/>
    </location>
</feature>
<feature type="domain" description="CRM" evidence="12">
    <location>
        <begin position="456"/>
        <end position="556"/>
    </location>
</feature>
<evidence type="ECO:0000256" key="8">
    <source>
        <dbReference type="ARBA" id="ARBA00023187"/>
    </source>
</evidence>
<evidence type="ECO:0000256" key="4">
    <source>
        <dbReference type="ARBA" id="ARBA00022664"/>
    </source>
</evidence>
<comment type="caution">
    <text evidence="13">The sequence shown here is derived from an EMBL/GenBank/DDBJ whole genome shotgun (WGS) entry which is preliminary data.</text>
</comment>
<evidence type="ECO:0000256" key="6">
    <source>
        <dbReference type="ARBA" id="ARBA00022884"/>
    </source>
</evidence>
<dbReference type="GO" id="GO:0009507">
    <property type="term" value="C:chloroplast"/>
    <property type="evidence" value="ECO:0007669"/>
    <property type="project" value="UniProtKB-SubCell"/>
</dbReference>
<keyword evidence="3" id="KW-0934">Plastid</keyword>
<dbReference type="AlphaFoldDB" id="A0AA38GP37"/>
<dbReference type="GO" id="GO:0006397">
    <property type="term" value="P:mRNA processing"/>
    <property type="evidence" value="ECO:0007669"/>
    <property type="project" value="UniProtKB-KW"/>
</dbReference>
<name>A0AA38GP37_TAXCH</name>
<keyword evidence="4" id="KW-0507">mRNA processing</keyword>
<keyword evidence="11" id="KW-0175">Coiled coil</keyword>
<evidence type="ECO:0000256" key="3">
    <source>
        <dbReference type="ARBA" id="ARBA00022640"/>
    </source>
</evidence>
<dbReference type="GO" id="GO:0000373">
    <property type="term" value="P:Group II intron splicing"/>
    <property type="evidence" value="ECO:0007669"/>
    <property type="project" value="UniProtKB-ARBA"/>
</dbReference>
<dbReference type="Gene3D" id="3.30.110.60">
    <property type="entry name" value="YhbY-like"/>
    <property type="match status" value="4"/>
</dbReference>
<evidence type="ECO:0000256" key="10">
    <source>
        <dbReference type="PROSITE-ProRule" id="PRU00626"/>
    </source>
</evidence>
<keyword evidence="14" id="KW-1185">Reference proteome</keyword>
<dbReference type="EMBL" id="JAHRHJ020000002">
    <property type="protein sequence ID" value="KAH9325768.1"/>
    <property type="molecule type" value="Genomic_DNA"/>
</dbReference>
<evidence type="ECO:0000256" key="2">
    <source>
        <dbReference type="ARBA" id="ARBA00022528"/>
    </source>
</evidence>
<keyword evidence="2" id="KW-0150">Chloroplast</keyword>
<dbReference type="SUPFAM" id="SSF75471">
    <property type="entry name" value="YhbY-like"/>
    <property type="match status" value="4"/>
</dbReference>
<dbReference type="PANTHER" id="PTHR31846">
    <property type="entry name" value="CRS1 / YHBY (CRM) DOMAIN-CONTAINING PROTEIN"/>
    <property type="match status" value="1"/>
</dbReference>
<reference evidence="13 14" key="1">
    <citation type="journal article" date="2021" name="Nat. Plants">
        <title>The Taxus genome provides insights into paclitaxel biosynthesis.</title>
        <authorList>
            <person name="Xiong X."/>
            <person name="Gou J."/>
            <person name="Liao Q."/>
            <person name="Li Y."/>
            <person name="Zhou Q."/>
            <person name="Bi G."/>
            <person name="Li C."/>
            <person name="Du R."/>
            <person name="Wang X."/>
            <person name="Sun T."/>
            <person name="Guo L."/>
            <person name="Liang H."/>
            <person name="Lu P."/>
            <person name="Wu Y."/>
            <person name="Zhang Z."/>
            <person name="Ro D.K."/>
            <person name="Shang Y."/>
            <person name="Huang S."/>
            <person name="Yan J."/>
        </authorList>
    </citation>
    <scope>NUCLEOTIDE SEQUENCE [LARGE SCALE GENOMIC DNA]</scope>
    <source>
        <strain evidence="13">Ta-2019</strain>
    </source>
</reference>
<evidence type="ECO:0000259" key="12">
    <source>
        <dbReference type="PROSITE" id="PS51295"/>
    </source>
</evidence>
<comment type="subcellular location">
    <subcellularLocation>
        <location evidence="1">Plastid</location>
        <location evidence="1">Chloroplast</location>
    </subcellularLocation>
</comment>
<protein>
    <recommendedName>
        <fullName evidence="12">CRM domain-containing protein</fullName>
    </recommendedName>
</protein>
<evidence type="ECO:0000256" key="9">
    <source>
        <dbReference type="ARBA" id="ARBA00023274"/>
    </source>
</evidence>
<dbReference type="InterPro" id="IPR045278">
    <property type="entry name" value="CRS1/CFM2/CFM3"/>
</dbReference>
<dbReference type="OMA" id="MNSGHHN"/>
<keyword evidence="8" id="KW-0508">mRNA splicing</keyword>
<dbReference type="Pfam" id="PF01985">
    <property type="entry name" value="CRS1_YhbY"/>
    <property type="match status" value="4"/>
</dbReference>
<dbReference type="GO" id="GO:0003729">
    <property type="term" value="F:mRNA binding"/>
    <property type="evidence" value="ECO:0007669"/>
    <property type="project" value="InterPro"/>
</dbReference>
<organism evidence="13 14">
    <name type="scientific">Taxus chinensis</name>
    <name type="common">Chinese yew</name>
    <name type="synonym">Taxus wallichiana var. chinensis</name>
    <dbReference type="NCBI Taxonomy" id="29808"/>
    <lineage>
        <taxon>Eukaryota</taxon>
        <taxon>Viridiplantae</taxon>
        <taxon>Streptophyta</taxon>
        <taxon>Embryophyta</taxon>
        <taxon>Tracheophyta</taxon>
        <taxon>Spermatophyta</taxon>
        <taxon>Pinopsida</taxon>
        <taxon>Pinidae</taxon>
        <taxon>Conifers II</taxon>
        <taxon>Cupressales</taxon>
        <taxon>Taxaceae</taxon>
        <taxon>Taxus</taxon>
    </lineage>
</organism>
<evidence type="ECO:0000256" key="1">
    <source>
        <dbReference type="ARBA" id="ARBA00004229"/>
    </source>
</evidence>
<proteinExistence type="predicted"/>
<gene>
    <name evidence="13" type="ORF">KI387_005946</name>
</gene>
<dbReference type="InterPro" id="IPR035920">
    <property type="entry name" value="YhbY-like_sf"/>
</dbReference>
<dbReference type="PROSITE" id="PS51295">
    <property type="entry name" value="CRM"/>
    <property type="match status" value="4"/>
</dbReference>
<dbReference type="FunFam" id="3.30.110.60:FF:000002">
    <property type="entry name" value="CRS2-associated factor 1, chloroplastic"/>
    <property type="match status" value="1"/>
</dbReference>
<evidence type="ECO:0000313" key="14">
    <source>
        <dbReference type="Proteomes" id="UP000824469"/>
    </source>
</evidence>
<feature type="domain" description="CRM" evidence="12">
    <location>
        <begin position="257"/>
        <end position="354"/>
    </location>
</feature>
<dbReference type="FunFam" id="3.30.110.60:FF:000003">
    <property type="entry name" value="CRM-domain containing factor CFM3B, chloroplastic"/>
    <property type="match status" value="1"/>
</dbReference>
<feature type="non-terminal residue" evidence="13">
    <location>
        <position position="796"/>
    </location>
</feature>
<keyword evidence="6 10" id="KW-0694">RNA-binding</keyword>
<feature type="domain" description="CRM" evidence="12">
    <location>
        <begin position="722"/>
        <end position="796"/>
    </location>
</feature>